<dbReference type="EMBL" id="VSSQ01000060">
    <property type="protein sequence ID" value="MPL71527.1"/>
    <property type="molecule type" value="Genomic_DNA"/>
</dbReference>
<dbReference type="Gene3D" id="3.30.1330.130">
    <property type="match status" value="1"/>
</dbReference>
<protein>
    <recommendedName>
        <fullName evidence="1">Formylmethanofuran dehydrogenase subunit E domain-containing protein</fullName>
    </recommendedName>
</protein>
<feature type="domain" description="Formylmethanofuran dehydrogenase subunit E" evidence="1">
    <location>
        <begin position="14"/>
        <end position="144"/>
    </location>
</feature>
<dbReference type="SUPFAM" id="SSF143555">
    <property type="entry name" value="FwdE-like"/>
    <property type="match status" value="1"/>
</dbReference>
<accession>A0A644TYK1</accession>
<comment type="caution">
    <text evidence="2">The sequence shown here is derived from an EMBL/GenBank/DDBJ whole genome shotgun (WGS) entry which is preliminary data.</text>
</comment>
<name>A0A644TYK1_9ZZZZ</name>
<organism evidence="2">
    <name type="scientific">bioreactor metagenome</name>
    <dbReference type="NCBI Taxonomy" id="1076179"/>
    <lineage>
        <taxon>unclassified sequences</taxon>
        <taxon>metagenomes</taxon>
        <taxon>ecological metagenomes</taxon>
    </lineage>
</organism>
<dbReference type="InterPro" id="IPR003814">
    <property type="entry name" value="FmdEsu_dom"/>
</dbReference>
<dbReference type="AlphaFoldDB" id="A0A644TYK1"/>
<sequence>MTTIPDFDTIAKAHGHICPGIALGYKIAVIAAAWAGTEREITVLSHTQRCPLDALRYIFDLNRHPDRLIIENTNTGSYVLEKPDGSKLFIDEVPDTKLTSEELHRLKVRAAAKTATPDESDRLQEIRLEMVKIMLATPNEQLFTVREEQ</sequence>
<proteinExistence type="predicted"/>
<evidence type="ECO:0000259" key="1">
    <source>
        <dbReference type="Pfam" id="PF02663"/>
    </source>
</evidence>
<reference evidence="2" key="1">
    <citation type="submission" date="2019-08" db="EMBL/GenBank/DDBJ databases">
        <authorList>
            <person name="Kucharzyk K."/>
            <person name="Murdoch R.W."/>
            <person name="Higgins S."/>
            <person name="Loffler F."/>
        </authorList>
    </citation>
    <scope>NUCLEOTIDE SEQUENCE</scope>
</reference>
<gene>
    <name evidence="2" type="ORF">SDC9_17304</name>
</gene>
<dbReference type="Pfam" id="PF02663">
    <property type="entry name" value="FmdE"/>
    <property type="match status" value="1"/>
</dbReference>
<evidence type="ECO:0000313" key="2">
    <source>
        <dbReference type="EMBL" id="MPL71527.1"/>
    </source>
</evidence>